<dbReference type="Proteomes" id="UP000468735">
    <property type="component" value="Unassembled WGS sequence"/>
</dbReference>
<proteinExistence type="predicted"/>
<keyword evidence="2" id="KW-1185">Reference proteome</keyword>
<evidence type="ECO:0000313" key="2">
    <source>
        <dbReference type="Proteomes" id="UP000468735"/>
    </source>
</evidence>
<dbReference type="RefSeq" id="WP_151569666.1">
    <property type="nucleotide sequence ID" value="NZ_WBMT01000029.1"/>
</dbReference>
<dbReference type="EMBL" id="WBMT01000029">
    <property type="protein sequence ID" value="KAB2340646.1"/>
    <property type="molecule type" value="Genomic_DNA"/>
</dbReference>
<reference evidence="1 2" key="1">
    <citation type="submission" date="2019-09" db="EMBL/GenBank/DDBJ databases">
        <title>Actinomadura physcomitrii sp. nov., a novel actinomycete isolated from moss [Physcomitrium sphaericum (Ludw) Fuernr].</title>
        <authorList>
            <person name="Zhuang X."/>
            <person name="Liu C."/>
        </authorList>
    </citation>
    <scope>NUCLEOTIDE SEQUENCE [LARGE SCALE GENOMIC DNA]</scope>
    <source>
        <strain evidence="1 2">HMC1</strain>
    </source>
</reference>
<gene>
    <name evidence="1" type="ORF">F8566_44860</name>
</gene>
<name>A0A6H9YM55_9ACTN</name>
<comment type="caution">
    <text evidence="1">The sequence shown here is derived from an EMBL/GenBank/DDBJ whole genome shotgun (WGS) entry which is preliminary data.</text>
</comment>
<sequence>MTTGEITAYVPFAVDTARALEAEVARSGFNQAQFIDFAVRAWVLLQMHQASGGKVFLQMPDGRMHEVVFEPPAHD</sequence>
<evidence type="ECO:0008006" key="3">
    <source>
        <dbReference type="Google" id="ProtNLM"/>
    </source>
</evidence>
<accession>A0A6H9YM55</accession>
<evidence type="ECO:0000313" key="1">
    <source>
        <dbReference type="EMBL" id="KAB2340646.1"/>
    </source>
</evidence>
<protein>
    <recommendedName>
        <fullName evidence="3">Ribbon-helix-helix protein, CopG family</fullName>
    </recommendedName>
</protein>
<dbReference type="AlphaFoldDB" id="A0A6H9YM55"/>
<organism evidence="1 2">
    <name type="scientific">Actinomadura rudentiformis</name>
    <dbReference type="NCBI Taxonomy" id="359158"/>
    <lineage>
        <taxon>Bacteria</taxon>
        <taxon>Bacillati</taxon>
        <taxon>Actinomycetota</taxon>
        <taxon>Actinomycetes</taxon>
        <taxon>Streptosporangiales</taxon>
        <taxon>Thermomonosporaceae</taxon>
        <taxon>Actinomadura</taxon>
    </lineage>
</organism>